<feature type="transmembrane region" description="Helical" evidence="7">
    <location>
        <begin position="256"/>
        <end position="274"/>
    </location>
</feature>
<feature type="transmembrane region" description="Helical" evidence="7">
    <location>
        <begin position="130"/>
        <end position="152"/>
    </location>
</feature>
<evidence type="ECO:0000256" key="7">
    <source>
        <dbReference type="RuleBase" id="RU363032"/>
    </source>
</evidence>
<reference evidence="9" key="1">
    <citation type="submission" date="2022-01" db="EMBL/GenBank/DDBJ databases">
        <title>Genome sequnece data of strain Bradyrhizobium sp. nov.</title>
        <authorList>
            <person name="Zhang J."/>
        </authorList>
    </citation>
    <scope>NUCLEOTIDE SEQUENCE</scope>
    <source>
        <strain evidence="9">WYCCWR 13023</strain>
    </source>
</reference>
<evidence type="ECO:0000256" key="2">
    <source>
        <dbReference type="ARBA" id="ARBA00022448"/>
    </source>
</evidence>
<feature type="domain" description="ABC transmembrane type-1" evidence="8">
    <location>
        <begin position="160"/>
        <end position="371"/>
    </location>
</feature>
<dbReference type="InterPro" id="IPR000515">
    <property type="entry name" value="MetI-like"/>
</dbReference>
<dbReference type="PROSITE" id="PS50928">
    <property type="entry name" value="ABC_TM1"/>
    <property type="match status" value="1"/>
</dbReference>
<comment type="caution">
    <text evidence="9">The sequence shown here is derived from an EMBL/GenBank/DDBJ whole genome shotgun (WGS) entry which is preliminary data.</text>
</comment>
<accession>A0A9X1REI5</accession>
<feature type="transmembrane region" description="Helical" evidence="7">
    <location>
        <begin position="34"/>
        <end position="59"/>
    </location>
</feature>
<evidence type="ECO:0000259" key="8">
    <source>
        <dbReference type="PROSITE" id="PS50928"/>
    </source>
</evidence>
<dbReference type="Pfam" id="PF00528">
    <property type="entry name" value="BPD_transp_1"/>
    <property type="match status" value="1"/>
</dbReference>
<feature type="transmembrane region" description="Helical" evidence="7">
    <location>
        <begin position="100"/>
        <end position="118"/>
    </location>
</feature>
<dbReference type="PANTHER" id="PTHR30193">
    <property type="entry name" value="ABC TRANSPORTER PERMEASE PROTEIN"/>
    <property type="match status" value="1"/>
</dbReference>
<dbReference type="AlphaFoldDB" id="A0A9X1REI5"/>
<dbReference type="InterPro" id="IPR051393">
    <property type="entry name" value="ABC_transporter_permease"/>
</dbReference>
<comment type="similarity">
    <text evidence="7">Belongs to the binding-protein-dependent transport system permease family.</text>
</comment>
<evidence type="ECO:0000313" key="10">
    <source>
        <dbReference type="Proteomes" id="UP001139054"/>
    </source>
</evidence>
<evidence type="ECO:0000313" key="9">
    <source>
        <dbReference type="EMBL" id="MCG2629169.1"/>
    </source>
</evidence>
<feature type="transmembrane region" description="Helical" evidence="7">
    <location>
        <begin position="295"/>
        <end position="313"/>
    </location>
</feature>
<dbReference type="RefSeq" id="WP_237891036.1">
    <property type="nucleotide sequence ID" value="NZ_JAKLTY010000013.1"/>
</dbReference>
<dbReference type="Proteomes" id="UP001139054">
    <property type="component" value="Unassembled WGS sequence"/>
</dbReference>
<keyword evidence="5 7" id="KW-1133">Transmembrane helix</keyword>
<gene>
    <name evidence="9" type="ORF">L6654_21245</name>
</gene>
<evidence type="ECO:0000256" key="1">
    <source>
        <dbReference type="ARBA" id="ARBA00004651"/>
    </source>
</evidence>
<keyword evidence="4 7" id="KW-0812">Transmembrane</keyword>
<evidence type="ECO:0000256" key="3">
    <source>
        <dbReference type="ARBA" id="ARBA00022475"/>
    </source>
</evidence>
<sequence>MSEVTVTSQPGISPAGLSRGESWGEWFDRHSRTFFIAPAVTLVLLFAIFPTFYTIVFAISHVRFSATGLKFRMVWFENFAAQFAGNQQVHFLGRFTTMSLTGWVFSLLMAGALSWWLYRAVVSGVSWVGLAGRLISAAMAMFIALLFAATLLSGNQWGTLLNTLFYVVVGCSIQFVIGLMLAFLCSQPVSGKNFFRVLFFIPLMITPLGVGYAFKMILDVTKGPFQPFWQFVGLGNWAWSTDAWAARWFVILGDSWQWIPFIFIVLLAALENVPKDHVEAAQVDGASSFQIFREITWPQILPVAATVMLIRMIEAFKIVDLPNIMTAGGPGIATESMTLHSLFLWRANNMGDSAAVAYLLLILTVVVCSSFFNYVVLKRLRRARA</sequence>
<dbReference type="GO" id="GO:0005886">
    <property type="term" value="C:plasma membrane"/>
    <property type="evidence" value="ECO:0007669"/>
    <property type="project" value="UniProtKB-SubCell"/>
</dbReference>
<evidence type="ECO:0000256" key="5">
    <source>
        <dbReference type="ARBA" id="ARBA00022989"/>
    </source>
</evidence>
<name>A0A9X1REI5_9BRAD</name>
<dbReference type="Gene3D" id="1.10.3720.10">
    <property type="entry name" value="MetI-like"/>
    <property type="match status" value="1"/>
</dbReference>
<dbReference type="EMBL" id="JAKLTY010000013">
    <property type="protein sequence ID" value="MCG2629169.1"/>
    <property type="molecule type" value="Genomic_DNA"/>
</dbReference>
<feature type="transmembrane region" description="Helical" evidence="7">
    <location>
        <begin position="164"/>
        <end position="185"/>
    </location>
</feature>
<feature type="transmembrane region" description="Helical" evidence="7">
    <location>
        <begin position="355"/>
        <end position="377"/>
    </location>
</feature>
<dbReference type="GO" id="GO:0055085">
    <property type="term" value="P:transmembrane transport"/>
    <property type="evidence" value="ECO:0007669"/>
    <property type="project" value="InterPro"/>
</dbReference>
<keyword evidence="2 7" id="KW-0813">Transport</keyword>
<keyword evidence="6 7" id="KW-0472">Membrane</keyword>
<evidence type="ECO:0000256" key="6">
    <source>
        <dbReference type="ARBA" id="ARBA00023136"/>
    </source>
</evidence>
<keyword evidence="3" id="KW-1003">Cell membrane</keyword>
<dbReference type="PANTHER" id="PTHR30193:SF37">
    <property type="entry name" value="INNER MEMBRANE ABC TRANSPORTER PERMEASE PROTEIN YCJO"/>
    <property type="match status" value="1"/>
</dbReference>
<feature type="transmembrane region" description="Helical" evidence="7">
    <location>
        <begin position="197"/>
        <end position="218"/>
    </location>
</feature>
<proteinExistence type="inferred from homology"/>
<dbReference type="CDD" id="cd06261">
    <property type="entry name" value="TM_PBP2"/>
    <property type="match status" value="1"/>
</dbReference>
<evidence type="ECO:0000256" key="4">
    <source>
        <dbReference type="ARBA" id="ARBA00022692"/>
    </source>
</evidence>
<dbReference type="SUPFAM" id="SSF161098">
    <property type="entry name" value="MetI-like"/>
    <property type="match status" value="1"/>
</dbReference>
<dbReference type="InterPro" id="IPR035906">
    <property type="entry name" value="MetI-like_sf"/>
</dbReference>
<protein>
    <submittedName>
        <fullName evidence="9">Sugar ABC transporter permease</fullName>
    </submittedName>
</protein>
<comment type="subcellular location">
    <subcellularLocation>
        <location evidence="1 7">Cell membrane</location>
        <topology evidence="1 7">Multi-pass membrane protein</topology>
    </subcellularLocation>
</comment>
<organism evidence="9 10">
    <name type="scientific">Bradyrhizobium zhengyangense</name>
    <dbReference type="NCBI Taxonomy" id="2911009"/>
    <lineage>
        <taxon>Bacteria</taxon>
        <taxon>Pseudomonadati</taxon>
        <taxon>Pseudomonadota</taxon>
        <taxon>Alphaproteobacteria</taxon>
        <taxon>Hyphomicrobiales</taxon>
        <taxon>Nitrobacteraceae</taxon>
        <taxon>Bradyrhizobium</taxon>
    </lineage>
</organism>